<proteinExistence type="predicted"/>
<dbReference type="Proteomes" id="UP000537131">
    <property type="component" value="Unassembled WGS sequence"/>
</dbReference>
<dbReference type="EMBL" id="JABBNI010000063">
    <property type="protein sequence ID" value="NMM65065.1"/>
    <property type="molecule type" value="Genomic_DNA"/>
</dbReference>
<organism evidence="2 3">
    <name type="scientific">Clostridium muellerianum</name>
    <dbReference type="NCBI Taxonomy" id="2716538"/>
    <lineage>
        <taxon>Bacteria</taxon>
        <taxon>Bacillati</taxon>
        <taxon>Bacillota</taxon>
        <taxon>Clostridia</taxon>
        <taxon>Eubacteriales</taxon>
        <taxon>Clostridiaceae</taxon>
        <taxon>Clostridium</taxon>
    </lineage>
</organism>
<feature type="compositionally biased region" description="Low complexity" evidence="1">
    <location>
        <begin position="181"/>
        <end position="198"/>
    </location>
</feature>
<comment type="caution">
    <text evidence="2">The sequence shown here is derived from an EMBL/GenBank/DDBJ whole genome shotgun (WGS) entry which is preliminary data.</text>
</comment>
<keyword evidence="3" id="KW-1185">Reference proteome</keyword>
<gene>
    <name evidence="2" type="ORF">HBE96_21000</name>
</gene>
<feature type="region of interest" description="Disordered" evidence="1">
    <location>
        <begin position="162"/>
        <end position="206"/>
    </location>
</feature>
<feature type="compositionally biased region" description="Basic and acidic residues" evidence="1">
    <location>
        <begin position="165"/>
        <end position="180"/>
    </location>
</feature>
<evidence type="ECO:0008006" key="4">
    <source>
        <dbReference type="Google" id="ProtNLM"/>
    </source>
</evidence>
<dbReference type="AlphaFoldDB" id="A0A7Y0EMB5"/>
<reference evidence="2 3" key="1">
    <citation type="submission" date="2020-06" db="EMBL/GenBank/DDBJ databases">
        <title>Complete Genome Sequence of Clostridium muelleri sp. nov. P21T, an Acid-Alcohol Producing Acetogen Isolated from Old Hay.</title>
        <authorList>
            <person name="Duncan K.E."/>
            <person name="Tanner R.S."/>
        </authorList>
    </citation>
    <scope>NUCLEOTIDE SEQUENCE [LARGE SCALE GENOMIC DNA]</scope>
    <source>
        <strain evidence="2 3">P21</strain>
    </source>
</reference>
<evidence type="ECO:0000313" key="3">
    <source>
        <dbReference type="Proteomes" id="UP000537131"/>
    </source>
</evidence>
<evidence type="ECO:0000313" key="2">
    <source>
        <dbReference type="EMBL" id="NMM65065.1"/>
    </source>
</evidence>
<evidence type="ECO:0000256" key="1">
    <source>
        <dbReference type="SAM" id="MobiDB-lite"/>
    </source>
</evidence>
<protein>
    <recommendedName>
        <fullName evidence="4">Membrane-associated protein</fullName>
    </recommendedName>
</protein>
<name>A0A7Y0EMB5_9CLOT</name>
<sequence length="292" mass="32335">MKKKVILIVVLVVCVLCIGLFAFNKSKQQKSTTSSMNGTNSQFRVKAAFADIDTDMIIQDADLKDDDPNADYVFITFTNAVSDTKKSDSTNPFNIKNYKLDGKNLPDKSKVVQEKDYNYKVTIVLPNGYLKGANSNHSLEISKDLKSKNGLNITGDLSLKLPYSKSEDSTSTKTESKNTKDTSNSTKSSNSSNGSSNSAKPVTSEEKAAIAKNNENMPKYTVEIMKTIPMTTIILVKLDTPTPENYKVSITGVNLQIKTNKEGKKVFVNSVDKEYELDEVKQLIKIEKVNQK</sequence>
<dbReference type="RefSeq" id="WP_169299657.1">
    <property type="nucleotide sequence ID" value="NZ_JABBNI010000063.1"/>
</dbReference>
<accession>A0A7Y0EMB5</accession>